<protein>
    <submittedName>
        <fullName evidence="1">Uncharacterized protein</fullName>
    </submittedName>
</protein>
<evidence type="ECO:0000313" key="2">
    <source>
        <dbReference type="Proteomes" id="UP000031668"/>
    </source>
</evidence>
<dbReference type="AlphaFoldDB" id="A0A0C2MSE8"/>
<evidence type="ECO:0000313" key="1">
    <source>
        <dbReference type="EMBL" id="KII70236.1"/>
    </source>
</evidence>
<reference evidence="1 2" key="1">
    <citation type="journal article" date="2014" name="Genome Biol. Evol.">
        <title>The genome of the myxosporean Thelohanellus kitauei shows adaptations to nutrient acquisition within its fish host.</title>
        <authorList>
            <person name="Yang Y."/>
            <person name="Xiong J."/>
            <person name="Zhou Z."/>
            <person name="Huo F."/>
            <person name="Miao W."/>
            <person name="Ran C."/>
            <person name="Liu Y."/>
            <person name="Zhang J."/>
            <person name="Feng J."/>
            <person name="Wang M."/>
            <person name="Wang M."/>
            <person name="Wang L."/>
            <person name="Yao B."/>
        </authorList>
    </citation>
    <scope>NUCLEOTIDE SEQUENCE [LARGE SCALE GENOMIC DNA]</scope>
    <source>
        <strain evidence="1">Wuqing</strain>
    </source>
</reference>
<accession>A0A0C2MSE8</accession>
<proteinExistence type="predicted"/>
<dbReference type="Proteomes" id="UP000031668">
    <property type="component" value="Unassembled WGS sequence"/>
</dbReference>
<keyword evidence="2" id="KW-1185">Reference proteome</keyword>
<gene>
    <name evidence="1" type="ORF">RF11_09627</name>
</gene>
<name>A0A0C2MSE8_THEKT</name>
<sequence length="181" mass="20923">MHLCAAINVNFNHDSFDDQRYFLYIDQERLCHAEPKSGYTMYNYLSRYIDILMDHEYSDVLFGFHMYCHWCFGIWKLRDSAGILPAKECWRISSVLPVYKRDCMWAKCQKREDCEGKQVPSCCFPANECRFVNVPLLRIERSKCLAGVTCITLTASRRLPNQGGALAPINDASIAVDVKFV</sequence>
<comment type="caution">
    <text evidence="1">The sequence shown here is derived from an EMBL/GenBank/DDBJ whole genome shotgun (WGS) entry which is preliminary data.</text>
</comment>
<organism evidence="1 2">
    <name type="scientific">Thelohanellus kitauei</name>
    <name type="common">Myxosporean</name>
    <dbReference type="NCBI Taxonomy" id="669202"/>
    <lineage>
        <taxon>Eukaryota</taxon>
        <taxon>Metazoa</taxon>
        <taxon>Cnidaria</taxon>
        <taxon>Myxozoa</taxon>
        <taxon>Myxosporea</taxon>
        <taxon>Bivalvulida</taxon>
        <taxon>Platysporina</taxon>
        <taxon>Myxobolidae</taxon>
        <taxon>Thelohanellus</taxon>
    </lineage>
</organism>
<dbReference type="EMBL" id="JWZT01002136">
    <property type="protein sequence ID" value="KII70236.1"/>
    <property type="molecule type" value="Genomic_DNA"/>
</dbReference>